<reference evidence="5" key="1">
    <citation type="journal article" date="2019" name="Int. J. Syst. Evol. Microbiol.">
        <title>The Global Catalogue of Microorganisms (GCM) 10K type strain sequencing project: providing services to taxonomists for standard genome sequencing and annotation.</title>
        <authorList>
            <consortium name="The Broad Institute Genomics Platform"/>
            <consortium name="The Broad Institute Genome Sequencing Center for Infectious Disease"/>
            <person name="Wu L."/>
            <person name="Ma J."/>
        </authorList>
    </citation>
    <scope>NUCLEOTIDE SEQUENCE [LARGE SCALE GENOMIC DNA]</scope>
    <source>
        <strain evidence="5">CGMCC 4.7330</strain>
    </source>
</reference>
<comment type="caution">
    <text evidence="4">The sequence shown here is derived from an EMBL/GenBank/DDBJ whole genome shotgun (WGS) entry which is preliminary data.</text>
</comment>
<dbReference type="PRINTS" id="PR00455">
    <property type="entry name" value="HTHTETR"/>
</dbReference>
<dbReference type="PROSITE" id="PS50977">
    <property type="entry name" value="HTH_TETR_2"/>
    <property type="match status" value="1"/>
</dbReference>
<evidence type="ECO:0000256" key="2">
    <source>
        <dbReference type="PROSITE-ProRule" id="PRU00335"/>
    </source>
</evidence>
<evidence type="ECO:0000313" key="5">
    <source>
        <dbReference type="Proteomes" id="UP001595696"/>
    </source>
</evidence>
<accession>A0ABV8DMG3</accession>
<dbReference type="InterPro" id="IPR050109">
    <property type="entry name" value="HTH-type_TetR-like_transc_reg"/>
</dbReference>
<keyword evidence="1 2" id="KW-0238">DNA-binding</keyword>
<dbReference type="Pfam" id="PF00440">
    <property type="entry name" value="TetR_N"/>
    <property type="match status" value="1"/>
</dbReference>
<protein>
    <submittedName>
        <fullName evidence="4">TetR/AcrR family transcriptional regulator</fullName>
    </submittedName>
</protein>
<dbReference type="InterPro" id="IPR001647">
    <property type="entry name" value="HTH_TetR"/>
</dbReference>
<dbReference type="PANTHER" id="PTHR30055">
    <property type="entry name" value="HTH-TYPE TRANSCRIPTIONAL REGULATOR RUTR"/>
    <property type="match status" value="1"/>
</dbReference>
<dbReference type="EMBL" id="JBHSAX010000003">
    <property type="protein sequence ID" value="MFC3961023.1"/>
    <property type="molecule type" value="Genomic_DNA"/>
</dbReference>
<feature type="domain" description="HTH tetR-type" evidence="3">
    <location>
        <begin position="6"/>
        <end position="66"/>
    </location>
</feature>
<dbReference type="SUPFAM" id="SSF46689">
    <property type="entry name" value="Homeodomain-like"/>
    <property type="match status" value="1"/>
</dbReference>
<dbReference type="RefSeq" id="WP_378610785.1">
    <property type="nucleotide sequence ID" value="NZ_JBHSAX010000003.1"/>
</dbReference>
<dbReference type="Proteomes" id="UP001595696">
    <property type="component" value="Unassembled WGS sequence"/>
</dbReference>
<name>A0ABV8DMG3_9NOCA</name>
<organism evidence="4 5">
    <name type="scientific">Nocardia jiangsuensis</name>
    <dbReference type="NCBI Taxonomy" id="1691563"/>
    <lineage>
        <taxon>Bacteria</taxon>
        <taxon>Bacillati</taxon>
        <taxon>Actinomycetota</taxon>
        <taxon>Actinomycetes</taxon>
        <taxon>Mycobacteriales</taxon>
        <taxon>Nocardiaceae</taxon>
        <taxon>Nocardia</taxon>
    </lineage>
</organism>
<gene>
    <name evidence="4" type="ORF">ACFO0B_03360</name>
</gene>
<dbReference type="InterPro" id="IPR023772">
    <property type="entry name" value="DNA-bd_HTH_TetR-type_CS"/>
</dbReference>
<feature type="DNA-binding region" description="H-T-H motif" evidence="2">
    <location>
        <begin position="29"/>
        <end position="48"/>
    </location>
</feature>
<sequence>MGRADTGTRERILTSAERLLLEAGYDRVSVRAVCAAAGLNPAAVHYHFGSKEALVAALLEARLGPLWQTTLDDLAAGSPDVRAVVAALIAPLAELAADPTGRLYLHLLARLVLGRRPVRWAATWFRLDPWVALLRDLVPGLDAATAERRWLLTFDLVLGQFGDPLAGDRVLSPAAVAALTAFVSAGLALSPEEE</sequence>
<proteinExistence type="predicted"/>
<dbReference type="PANTHER" id="PTHR30055:SF235">
    <property type="entry name" value="TRANSCRIPTIONAL REGULATORY PROTEIN"/>
    <property type="match status" value="1"/>
</dbReference>
<dbReference type="Gene3D" id="1.10.357.10">
    <property type="entry name" value="Tetracycline Repressor, domain 2"/>
    <property type="match status" value="1"/>
</dbReference>
<keyword evidence="5" id="KW-1185">Reference proteome</keyword>
<evidence type="ECO:0000259" key="3">
    <source>
        <dbReference type="PROSITE" id="PS50977"/>
    </source>
</evidence>
<dbReference type="PROSITE" id="PS01081">
    <property type="entry name" value="HTH_TETR_1"/>
    <property type="match status" value="1"/>
</dbReference>
<evidence type="ECO:0000313" key="4">
    <source>
        <dbReference type="EMBL" id="MFC3961023.1"/>
    </source>
</evidence>
<dbReference type="InterPro" id="IPR009057">
    <property type="entry name" value="Homeodomain-like_sf"/>
</dbReference>
<evidence type="ECO:0000256" key="1">
    <source>
        <dbReference type="ARBA" id="ARBA00023125"/>
    </source>
</evidence>